<comment type="similarity">
    <text evidence="11">Belongs to the glycosyltransferase 51 family.</text>
</comment>
<keyword evidence="5 11" id="KW-0812">Transmembrane</keyword>
<keyword evidence="3 11" id="KW-0328">Glycosyltransferase</keyword>
<evidence type="ECO:0000256" key="3">
    <source>
        <dbReference type="ARBA" id="ARBA00022676"/>
    </source>
</evidence>
<dbReference type="SUPFAM" id="SSF53955">
    <property type="entry name" value="Lysozyme-like"/>
    <property type="match status" value="1"/>
</dbReference>
<dbReference type="GO" id="GO:0016757">
    <property type="term" value="F:glycosyltransferase activity"/>
    <property type="evidence" value="ECO:0007669"/>
    <property type="project" value="UniProtKB-KW"/>
</dbReference>
<keyword evidence="4 11" id="KW-0808">Transferase</keyword>
<comment type="caution">
    <text evidence="13">The sequence shown here is derived from an EMBL/GenBank/DDBJ whole genome shotgun (WGS) entry which is preliminary data.</text>
</comment>
<gene>
    <name evidence="11 13" type="primary">mtgA</name>
    <name evidence="13" type="ORF">H8B17_04670</name>
</gene>
<keyword evidence="9 11" id="KW-0472">Membrane</keyword>
<dbReference type="NCBIfam" id="TIGR02070">
    <property type="entry name" value="mono_pep_trsgly"/>
    <property type="match status" value="1"/>
</dbReference>
<evidence type="ECO:0000259" key="12">
    <source>
        <dbReference type="Pfam" id="PF00912"/>
    </source>
</evidence>
<organism evidence="13 14">
    <name type="scientific">Sphingobacterium arenae</name>
    <dbReference type="NCBI Taxonomy" id="1280598"/>
    <lineage>
        <taxon>Bacteria</taxon>
        <taxon>Pseudomonadati</taxon>
        <taxon>Bacteroidota</taxon>
        <taxon>Sphingobacteriia</taxon>
        <taxon>Sphingobacteriales</taxon>
        <taxon>Sphingobacteriaceae</taxon>
        <taxon>Sphingobacterium</taxon>
    </lineage>
</organism>
<evidence type="ECO:0000256" key="1">
    <source>
        <dbReference type="ARBA" id="ARBA00022475"/>
    </source>
</evidence>
<dbReference type="PANTHER" id="PTHR30400">
    <property type="entry name" value="MONOFUNCTIONAL BIOSYNTHETIC PEPTIDOGLYCAN TRANSGLYCOSYLASE"/>
    <property type="match status" value="1"/>
</dbReference>
<protein>
    <recommendedName>
        <fullName evidence="11">Biosynthetic peptidoglycan transglycosylase</fullName>
        <ecNumber evidence="11">2.4.99.28</ecNumber>
    </recommendedName>
    <alternativeName>
        <fullName evidence="11">Glycan polymerase</fullName>
    </alternativeName>
    <alternativeName>
        <fullName evidence="11">Peptidoglycan glycosyltransferase MtgA</fullName>
        <shortName evidence="11">PGT</shortName>
    </alternativeName>
</protein>
<dbReference type="RefSeq" id="WP_190307969.1">
    <property type="nucleotide sequence ID" value="NZ_JACNYK010000001.1"/>
</dbReference>
<dbReference type="Proteomes" id="UP000606494">
    <property type="component" value="Unassembled WGS sequence"/>
</dbReference>
<evidence type="ECO:0000256" key="5">
    <source>
        <dbReference type="ARBA" id="ARBA00022692"/>
    </source>
</evidence>
<comment type="catalytic activity">
    <reaction evidence="11">
        <text>[GlcNAc-(1-&gt;4)-Mur2Ac(oyl-L-Ala-gamma-D-Glu-L-Lys-D-Ala-D-Ala)](n)-di-trans,octa-cis-undecaprenyl diphosphate + beta-D-GlcNAc-(1-&gt;4)-Mur2Ac(oyl-L-Ala-gamma-D-Glu-L-Lys-D-Ala-D-Ala)-di-trans,octa-cis-undecaprenyl diphosphate = [GlcNAc-(1-&gt;4)-Mur2Ac(oyl-L-Ala-gamma-D-Glu-L-Lys-D-Ala-D-Ala)](n+1)-di-trans,octa-cis-undecaprenyl diphosphate + di-trans,octa-cis-undecaprenyl diphosphate + H(+)</text>
        <dbReference type="Rhea" id="RHEA:23708"/>
        <dbReference type="Rhea" id="RHEA-COMP:9602"/>
        <dbReference type="Rhea" id="RHEA-COMP:9603"/>
        <dbReference type="ChEBI" id="CHEBI:15378"/>
        <dbReference type="ChEBI" id="CHEBI:58405"/>
        <dbReference type="ChEBI" id="CHEBI:60033"/>
        <dbReference type="ChEBI" id="CHEBI:78435"/>
        <dbReference type="EC" id="2.4.99.28"/>
    </reaction>
</comment>
<comment type="subcellular location">
    <subcellularLocation>
        <location evidence="11">Cell membrane</location>
        <topology evidence="11">Single-pass membrane protein</topology>
    </subcellularLocation>
</comment>
<keyword evidence="7 11" id="KW-0573">Peptidoglycan synthesis</keyword>
<evidence type="ECO:0000256" key="7">
    <source>
        <dbReference type="ARBA" id="ARBA00022984"/>
    </source>
</evidence>
<comment type="function">
    <text evidence="11">Peptidoglycan polymerase that catalyzes glycan chain elongation from lipid-linked precursors.</text>
</comment>
<keyword evidence="1 11" id="KW-1003">Cell membrane</keyword>
<dbReference type="Pfam" id="PF00912">
    <property type="entry name" value="Transgly"/>
    <property type="match status" value="1"/>
</dbReference>
<evidence type="ECO:0000313" key="14">
    <source>
        <dbReference type="Proteomes" id="UP000606494"/>
    </source>
</evidence>
<dbReference type="EMBL" id="JACNYK010000001">
    <property type="protein sequence ID" value="MBD1424870.1"/>
    <property type="molecule type" value="Genomic_DNA"/>
</dbReference>
<dbReference type="EC" id="2.4.99.28" evidence="11"/>
<feature type="transmembrane region" description="Helical" evidence="11">
    <location>
        <begin position="28"/>
        <end position="50"/>
    </location>
</feature>
<evidence type="ECO:0000256" key="6">
    <source>
        <dbReference type="ARBA" id="ARBA00022960"/>
    </source>
</evidence>
<dbReference type="HAMAP" id="MF_00766">
    <property type="entry name" value="PGT_MtgA"/>
    <property type="match status" value="1"/>
</dbReference>
<keyword evidence="6 11" id="KW-0133">Cell shape</keyword>
<evidence type="ECO:0000256" key="10">
    <source>
        <dbReference type="ARBA" id="ARBA00023316"/>
    </source>
</evidence>
<evidence type="ECO:0000313" key="13">
    <source>
        <dbReference type="EMBL" id="MBD1424870.1"/>
    </source>
</evidence>
<dbReference type="InterPro" id="IPR001264">
    <property type="entry name" value="Glyco_trans_51"/>
</dbReference>
<reference evidence="13 14" key="1">
    <citation type="submission" date="2020-08" db="EMBL/GenBank/DDBJ databases">
        <title>Sphingobacterium sp. DN00404 isolated from aquaculture water.</title>
        <authorList>
            <person name="Zhang M."/>
        </authorList>
    </citation>
    <scope>NUCLEOTIDE SEQUENCE [LARGE SCALE GENOMIC DNA]</scope>
    <source>
        <strain evidence="13 14">KCTC 32294</strain>
    </source>
</reference>
<dbReference type="Gene3D" id="1.10.3810.10">
    <property type="entry name" value="Biosynthetic peptidoglycan transglycosylase-like"/>
    <property type="match status" value="1"/>
</dbReference>
<dbReference type="InterPro" id="IPR036950">
    <property type="entry name" value="PBP_transglycosylase"/>
</dbReference>
<comment type="pathway">
    <text evidence="11">Cell wall biogenesis; peptidoglycan biosynthesis.</text>
</comment>
<evidence type="ECO:0000256" key="11">
    <source>
        <dbReference type="HAMAP-Rule" id="MF_00766"/>
    </source>
</evidence>
<evidence type="ECO:0000256" key="8">
    <source>
        <dbReference type="ARBA" id="ARBA00022989"/>
    </source>
</evidence>
<dbReference type="InterPro" id="IPR011812">
    <property type="entry name" value="Pep_trsgly"/>
</dbReference>
<evidence type="ECO:0000256" key="2">
    <source>
        <dbReference type="ARBA" id="ARBA00022519"/>
    </source>
</evidence>
<dbReference type="PANTHER" id="PTHR30400:SF0">
    <property type="entry name" value="BIOSYNTHETIC PEPTIDOGLYCAN TRANSGLYCOSYLASE"/>
    <property type="match status" value="1"/>
</dbReference>
<keyword evidence="14" id="KW-1185">Reference proteome</keyword>
<evidence type="ECO:0000256" key="9">
    <source>
        <dbReference type="ARBA" id="ARBA00023136"/>
    </source>
</evidence>
<accession>A0ABR7Y0N9</accession>
<dbReference type="InterPro" id="IPR023346">
    <property type="entry name" value="Lysozyme-like_dom_sf"/>
</dbReference>
<sequence>MAIKRSSKRKNTKKKTTANKLNTLVKKWLIRLVIAFFGGTITWVLLLTFINPPLTYLQVKRAFERKAAGKEWKIDKKWLPYEDISDNLKRAAIAGEDAYFISHSGFDTKAIRKAIERNQAGKTLRGGSTISQQVAKNVFLWPQRSWFRKGMEAYFTVLIEAFWSKKRILEVYLNVIEMGQGVYGAEAAANYYFHKSAKSMTRKEAALIIAILPSPQKWDARRPSAYVNRRANSIVRYMGHYRIPE</sequence>
<feature type="domain" description="Glycosyl transferase family 51" evidence="12">
    <location>
        <begin position="74"/>
        <end position="238"/>
    </location>
</feature>
<evidence type="ECO:0000256" key="4">
    <source>
        <dbReference type="ARBA" id="ARBA00022679"/>
    </source>
</evidence>
<name>A0ABR7Y0N9_9SPHI</name>
<keyword evidence="2" id="KW-0997">Cell inner membrane</keyword>
<keyword evidence="10 11" id="KW-0961">Cell wall biogenesis/degradation</keyword>
<proteinExistence type="inferred from homology"/>
<keyword evidence="8 11" id="KW-1133">Transmembrane helix</keyword>